<dbReference type="InterPro" id="IPR054464">
    <property type="entry name" value="ULD_fung"/>
</dbReference>
<dbReference type="Pfam" id="PF00240">
    <property type="entry name" value="ubiquitin"/>
    <property type="match status" value="2"/>
</dbReference>
<dbReference type="AlphaFoldDB" id="A0A072PMT9"/>
<keyword evidence="3" id="KW-1185">Reference proteome</keyword>
<dbReference type="STRING" id="1182545.A0A072PMT9"/>
<gene>
    <name evidence="2" type="ORF">A1O9_07010</name>
</gene>
<evidence type="ECO:0000313" key="2">
    <source>
        <dbReference type="EMBL" id="KEF56820.1"/>
    </source>
</evidence>
<dbReference type="FunFam" id="3.10.20.90:FF:000160">
    <property type="entry name" value="Polyubiquitin-C"/>
    <property type="match status" value="1"/>
</dbReference>
<dbReference type="InterPro" id="IPR019954">
    <property type="entry name" value="Ubiquitin_CS"/>
</dbReference>
<feature type="domain" description="Ubiquitin-like" evidence="1">
    <location>
        <begin position="433"/>
        <end position="508"/>
    </location>
</feature>
<dbReference type="RefSeq" id="XP_013259410.1">
    <property type="nucleotide sequence ID" value="XM_013403956.1"/>
</dbReference>
<dbReference type="SUPFAM" id="SSF54236">
    <property type="entry name" value="Ubiquitin-like"/>
    <property type="match status" value="2"/>
</dbReference>
<dbReference type="EMBL" id="AMGV01000005">
    <property type="protein sequence ID" value="KEF56820.1"/>
    <property type="molecule type" value="Genomic_DNA"/>
</dbReference>
<dbReference type="GeneID" id="25281924"/>
<dbReference type="Proteomes" id="UP000027920">
    <property type="component" value="Unassembled WGS sequence"/>
</dbReference>
<feature type="domain" description="Ubiquitin-like" evidence="1">
    <location>
        <begin position="531"/>
        <end position="607"/>
    </location>
</feature>
<evidence type="ECO:0000259" key="1">
    <source>
        <dbReference type="PROSITE" id="PS50053"/>
    </source>
</evidence>
<dbReference type="PROSITE" id="PS00299">
    <property type="entry name" value="UBIQUITIN_1"/>
    <property type="match status" value="1"/>
</dbReference>
<dbReference type="InterPro" id="IPR029071">
    <property type="entry name" value="Ubiquitin-like_domsf"/>
</dbReference>
<dbReference type="OrthoDB" id="3045089at2759"/>
<evidence type="ECO:0000313" key="3">
    <source>
        <dbReference type="Proteomes" id="UP000027920"/>
    </source>
</evidence>
<dbReference type="Pfam" id="PF22893">
    <property type="entry name" value="ULD_2"/>
    <property type="match status" value="1"/>
</dbReference>
<dbReference type="VEuPathDB" id="FungiDB:A1O9_07010"/>
<dbReference type="InterPro" id="IPR050158">
    <property type="entry name" value="Ubiquitin_ubiquitin-like"/>
</dbReference>
<organism evidence="2 3">
    <name type="scientific">Exophiala aquamarina CBS 119918</name>
    <dbReference type="NCBI Taxonomy" id="1182545"/>
    <lineage>
        <taxon>Eukaryota</taxon>
        <taxon>Fungi</taxon>
        <taxon>Dikarya</taxon>
        <taxon>Ascomycota</taxon>
        <taxon>Pezizomycotina</taxon>
        <taxon>Eurotiomycetes</taxon>
        <taxon>Chaetothyriomycetidae</taxon>
        <taxon>Chaetothyriales</taxon>
        <taxon>Herpotrichiellaceae</taxon>
        <taxon>Exophiala</taxon>
    </lineage>
</organism>
<dbReference type="PRINTS" id="PR00348">
    <property type="entry name" value="UBIQUITIN"/>
</dbReference>
<protein>
    <recommendedName>
        <fullName evidence="1">Ubiquitin-like domain-containing protein</fullName>
    </recommendedName>
</protein>
<dbReference type="InterPro" id="IPR000626">
    <property type="entry name" value="Ubiquitin-like_dom"/>
</dbReference>
<comment type="caution">
    <text evidence="2">The sequence shown here is derived from an EMBL/GenBank/DDBJ whole genome shotgun (WGS) entry which is preliminary data.</text>
</comment>
<proteinExistence type="predicted"/>
<dbReference type="PANTHER" id="PTHR10666">
    <property type="entry name" value="UBIQUITIN"/>
    <property type="match status" value="1"/>
</dbReference>
<accession>A0A072PMT9</accession>
<dbReference type="PROSITE" id="PS50053">
    <property type="entry name" value="UBIQUITIN_2"/>
    <property type="match status" value="2"/>
</dbReference>
<dbReference type="Gene3D" id="3.10.20.90">
    <property type="entry name" value="Phosphatidylinositol 3-kinase Catalytic Subunit, Chain A, domain 1"/>
    <property type="match status" value="2"/>
</dbReference>
<dbReference type="InterPro" id="IPR019956">
    <property type="entry name" value="Ubiquitin_dom"/>
</dbReference>
<dbReference type="HOGENOM" id="CLU_445510_0_0_1"/>
<reference evidence="2 3" key="1">
    <citation type="submission" date="2013-03" db="EMBL/GenBank/DDBJ databases">
        <title>The Genome Sequence of Exophiala aquamarina CBS 119918.</title>
        <authorList>
            <consortium name="The Broad Institute Genomics Platform"/>
            <person name="Cuomo C."/>
            <person name="de Hoog S."/>
            <person name="Gorbushina A."/>
            <person name="Walker B."/>
            <person name="Young S.K."/>
            <person name="Zeng Q."/>
            <person name="Gargeya S."/>
            <person name="Fitzgerald M."/>
            <person name="Haas B."/>
            <person name="Abouelleil A."/>
            <person name="Allen A.W."/>
            <person name="Alvarado L."/>
            <person name="Arachchi H.M."/>
            <person name="Berlin A.M."/>
            <person name="Chapman S.B."/>
            <person name="Gainer-Dewar J."/>
            <person name="Goldberg J."/>
            <person name="Griggs A."/>
            <person name="Gujja S."/>
            <person name="Hansen M."/>
            <person name="Howarth C."/>
            <person name="Imamovic A."/>
            <person name="Ireland A."/>
            <person name="Larimer J."/>
            <person name="McCowan C."/>
            <person name="Murphy C."/>
            <person name="Pearson M."/>
            <person name="Poon T.W."/>
            <person name="Priest M."/>
            <person name="Roberts A."/>
            <person name="Saif S."/>
            <person name="Shea T."/>
            <person name="Sisk P."/>
            <person name="Sykes S."/>
            <person name="Wortman J."/>
            <person name="Nusbaum C."/>
            <person name="Birren B."/>
        </authorList>
    </citation>
    <scope>NUCLEOTIDE SEQUENCE [LARGE SCALE GENOMIC DNA]</scope>
    <source>
        <strain evidence="2 3">CBS 119918</strain>
    </source>
</reference>
<sequence>MTQTVDTLSNARSDHLKLATDLNYELSSQSRILTALRNPINHIAKEQGNLMAEQSRLTTAATTQSYHIRALTTKADEILETNIACDLRLRDQTAILKDVRETYANIDVRNQESIKMVTAIHQDTTEIKAAIPSFLGRALDLMEDVMIGISKLQDITILMRRMFTLTQKFTVEMRDTMSKLLHAFALIQEQLARLEGFMHRRICPPTVIFRDAFNNMRAFPYDLSREWQTFRQLVTVAFTGRQGLHRVNMGQFFVTNARIGRRLNPGFWSQAIEPGDELSMTMILDDIEAEEGFCPYKSCSASTAGIPSIGGGKICPNCSRFAAISQKKKHSSRFRQHSPLESSNEPFALNSGSEPIPVRADNLGQARVALPLPPPLPLADFYEDEDIELYYSIQVAQRMLIDEYEAALKAKSRPSQSLGSEVQSTGPSDKSDIQIFVQNLVGKSWALNVNPCDLVDQVKSEIRKREGVPRDEQRLIFAGKQLEDGRTLADYNIQKHNTLHLVLRLRSQKRKRLSTRSEYVEDSGTQIGDSMTIFVKTLTGKNIELNVRNDNNVAEIKDQIRDKEKIPGDKLQHLIFAGWELEDDVEIFAYNVQREDILHLDLRNKSGPRDTHA</sequence>
<dbReference type="SMART" id="SM00213">
    <property type="entry name" value="UBQ"/>
    <property type="match status" value="2"/>
</dbReference>
<name>A0A072PMT9_9EURO</name>